<reference evidence="1 2" key="1">
    <citation type="submission" date="2013-03" db="EMBL/GenBank/DDBJ databases">
        <title>The Genome Sequence of Cladophialophora yegresii CBS 114405.</title>
        <authorList>
            <consortium name="The Broad Institute Genomics Platform"/>
            <person name="Cuomo C."/>
            <person name="de Hoog S."/>
            <person name="Gorbushina A."/>
            <person name="Walker B."/>
            <person name="Young S.K."/>
            <person name="Zeng Q."/>
            <person name="Gargeya S."/>
            <person name="Fitzgerald M."/>
            <person name="Haas B."/>
            <person name="Abouelleil A."/>
            <person name="Allen A.W."/>
            <person name="Alvarado L."/>
            <person name="Arachchi H.M."/>
            <person name="Berlin A.M."/>
            <person name="Chapman S.B."/>
            <person name="Gainer-Dewar J."/>
            <person name="Goldberg J."/>
            <person name="Griggs A."/>
            <person name="Gujja S."/>
            <person name="Hansen M."/>
            <person name="Howarth C."/>
            <person name="Imamovic A."/>
            <person name="Ireland A."/>
            <person name="Larimer J."/>
            <person name="McCowan C."/>
            <person name="Murphy C."/>
            <person name="Pearson M."/>
            <person name="Poon T.W."/>
            <person name="Priest M."/>
            <person name="Roberts A."/>
            <person name="Saif S."/>
            <person name="Shea T."/>
            <person name="Sisk P."/>
            <person name="Sykes S."/>
            <person name="Wortman J."/>
            <person name="Nusbaum C."/>
            <person name="Birren B."/>
        </authorList>
    </citation>
    <scope>NUCLEOTIDE SEQUENCE [LARGE SCALE GENOMIC DNA]</scope>
    <source>
        <strain evidence="1 2">CBS 114405</strain>
    </source>
</reference>
<dbReference type="HOGENOM" id="CLU_966448_0_0_1"/>
<organism evidence="1 2">
    <name type="scientific">Cladophialophora yegresii CBS 114405</name>
    <dbReference type="NCBI Taxonomy" id="1182544"/>
    <lineage>
        <taxon>Eukaryota</taxon>
        <taxon>Fungi</taxon>
        <taxon>Dikarya</taxon>
        <taxon>Ascomycota</taxon>
        <taxon>Pezizomycotina</taxon>
        <taxon>Eurotiomycetes</taxon>
        <taxon>Chaetothyriomycetidae</taxon>
        <taxon>Chaetothyriales</taxon>
        <taxon>Herpotrichiellaceae</taxon>
        <taxon>Cladophialophora</taxon>
    </lineage>
</organism>
<accession>W9WL40</accession>
<dbReference type="GeneID" id="19181197"/>
<dbReference type="EMBL" id="AMGW01000004">
    <property type="protein sequence ID" value="EXJ59189.1"/>
    <property type="molecule type" value="Genomic_DNA"/>
</dbReference>
<dbReference type="VEuPathDB" id="FungiDB:A1O7_06621"/>
<dbReference type="OrthoDB" id="4159118at2759"/>
<name>W9WL40_9EURO</name>
<evidence type="ECO:0000313" key="2">
    <source>
        <dbReference type="Proteomes" id="UP000019473"/>
    </source>
</evidence>
<keyword evidence="2" id="KW-1185">Reference proteome</keyword>
<sequence length="288" mass="31424">MAREFTIVLVPSPRQSARERELQASAVRSHAARVSSAQAAVTKWSKRAAVLNTRAEHRASVKQQLNAKAAASTMHTTNPPDPDDESIIPITLPRPMMILGQGTVDPFANDGLQALPPIARDSLEYMMETIWRKNSPGLSSATLTNHITHCKMLAVQSPLQFHTQISSAVTLCYALSKSPEVLETLLATRLKHQTAALGILRDSIANLRGPPSDELIDCLSRLAAQGGDLAKPGYTSRYPESPIADSFPIRLYGCFEPCIPHFQALSFLIRQRGSLEVIPPAISHHLSL</sequence>
<dbReference type="RefSeq" id="XP_007758812.1">
    <property type="nucleotide sequence ID" value="XM_007760622.1"/>
</dbReference>
<comment type="caution">
    <text evidence="1">The sequence shown here is derived from an EMBL/GenBank/DDBJ whole genome shotgun (WGS) entry which is preliminary data.</text>
</comment>
<dbReference type="Proteomes" id="UP000019473">
    <property type="component" value="Unassembled WGS sequence"/>
</dbReference>
<evidence type="ECO:0000313" key="1">
    <source>
        <dbReference type="EMBL" id="EXJ59189.1"/>
    </source>
</evidence>
<protein>
    <submittedName>
        <fullName evidence="1">Uncharacterized protein</fullName>
    </submittedName>
</protein>
<dbReference type="AlphaFoldDB" id="W9WL40"/>
<proteinExistence type="predicted"/>
<gene>
    <name evidence="1" type="ORF">A1O7_06621</name>
</gene>